<dbReference type="GeneID" id="10323047"/>
<proteinExistence type="predicted"/>
<dbReference type="RefSeq" id="YP_004300641.1">
    <property type="nucleotide sequence ID" value="NC_015250.1"/>
</dbReference>
<dbReference type="KEGG" id="vg:10323047"/>
<gene>
    <name evidence="1" type="ORF">Acj133p060</name>
</gene>
<name>D9I626_9CAUD</name>
<keyword evidence="2" id="KW-1185">Reference proteome</keyword>
<organism evidence="1 2">
    <name type="scientific">Acinetobacter phage 133</name>
    <dbReference type="NCBI Taxonomy" id="2919552"/>
    <lineage>
        <taxon>Viruses</taxon>
        <taxon>Duplodnaviria</taxon>
        <taxon>Heunggongvirae</taxon>
        <taxon>Uroviricota</taxon>
        <taxon>Caudoviricetes</taxon>
        <taxon>Pantevenvirales</taxon>
        <taxon>Straboviridae</taxon>
        <taxon>Tevenvirinae</taxon>
        <taxon>Centumtrigintavirus</taxon>
        <taxon>Centumtrigintavirus cv133</taxon>
        <taxon>Acinetobacter virus 133</taxon>
    </lineage>
</organism>
<evidence type="ECO:0000313" key="1">
    <source>
        <dbReference type="EMBL" id="ADJ19407.1"/>
    </source>
</evidence>
<protein>
    <submittedName>
        <fullName evidence="1">Uncharacterized protein</fullName>
    </submittedName>
</protein>
<dbReference type="Proteomes" id="UP000000330">
    <property type="component" value="Segment"/>
</dbReference>
<sequence length="104" mass="12896">MFKFQDKNSTHLDERSDFANQCFALLFRKYSFNIASEMLLIEARQMYYHFKEHVRNIYELEDEIPWMAWVRLHIIGFDETQFDGELTREEYERILFVAMQEYYN</sequence>
<dbReference type="EMBL" id="HM114315">
    <property type="protein sequence ID" value="ADJ19407.1"/>
    <property type="molecule type" value="Genomic_DNA"/>
</dbReference>
<reference evidence="1 2" key="1">
    <citation type="journal article" date="2010" name="Virol. J.">
        <title>Genomes of the T4-related bacteriophages as windows on microbial genome evolution.</title>
        <authorList>
            <person name="Petrov V.M."/>
            <person name="Ratnayaka S."/>
            <person name="Nolan J.M."/>
            <person name="Miller E.S."/>
            <person name="Karam J.D."/>
        </authorList>
    </citation>
    <scope>NUCLEOTIDE SEQUENCE [LARGE SCALE GENOMIC DNA]</scope>
    <source>
        <strain evidence="1">Acj133</strain>
    </source>
</reference>
<evidence type="ECO:0000313" key="2">
    <source>
        <dbReference type="Proteomes" id="UP000000330"/>
    </source>
</evidence>
<accession>D9I626</accession>